<gene>
    <name evidence="3" type="ORF">ENV62_09990</name>
</gene>
<proteinExistence type="predicted"/>
<organism evidence="3">
    <name type="scientific">Desulfobacca acetoxidans</name>
    <dbReference type="NCBI Taxonomy" id="60893"/>
    <lineage>
        <taxon>Bacteria</taxon>
        <taxon>Pseudomonadati</taxon>
        <taxon>Thermodesulfobacteriota</taxon>
        <taxon>Desulfobaccia</taxon>
        <taxon>Desulfobaccales</taxon>
        <taxon>Desulfobaccaceae</taxon>
        <taxon>Desulfobacca</taxon>
    </lineage>
</organism>
<dbReference type="Gene3D" id="1.50.10.10">
    <property type="match status" value="1"/>
</dbReference>
<protein>
    <submittedName>
        <fullName evidence="3">Amylo-alpha-1,6-glucosidase</fullName>
    </submittedName>
</protein>
<dbReference type="InterPro" id="IPR008928">
    <property type="entry name" value="6-hairpin_glycosidase_sf"/>
</dbReference>
<accession>A0A7C3WIK7</accession>
<dbReference type="Pfam" id="PF14742">
    <property type="entry name" value="GDE_N_bis"/>
    <property type="match status" value="1"/>
</dbReference>
<dbReference type="InterPro" id="IPR012341">
    <property type="entry name" value="6hp_glycosidase-like_sf"/>
</dbReference>
<comment type="caution">
    <text evidence="3">The sequence shown here is derived from an EMBL/GenBank/DDBJ whole genome shotgun (WGS) entry which is preliminary data.</text>
</comment>
<reference evidence="3" key="1">
    <citation type="journal article" date="2020" name="mSystems">
        <title>Genome- and Community-Level Interaction Insights into Carbon Utilization and Element Cycling Functions of Hydrothermarchaeota in Hydrothermal Sediment.</title>
        <authorList>
            <person name="Zhou Z."/>
            <person name="Liu Y."/>
            <person name="Xu W."/>
            <person name="Pan J."/>
            <person name="Luo Z.H."/>
            <person name="Li M."/>
        </authorList>
    </citation>
    <scope>NUCLEOTIDE SEQUENCE [LARGE SCALE GENOMIC DNA]</scope>
    <source>
        <strain evidence="3">SpSt-776</strain>
    </source>
</reference>
<sequence length="735" mass="82258">MTHCPVSPDQASEHVEEVIQVKNRWYVLATAALSEDRPRVLKHGDTFAVYDRLGNIRPYGLGEEGLYHEGCRFLSRWELMVNNRQPMLLNSTVKEDNSLLVVDLTTPDLYEDERLAIPRGTVHLSRQQVLWGGVQYEHLRLANYGNRRVALTVEWQFDADFADVFEVRGVRRARRGTKLPVRAKDSGLCLAYKGLDGVLRQTRLQFKPSPAKLDEGSAAFHVELLPAQSVDLVATVACEVNRQAPQILEVSEAATRAAAALAAVKAQGADLYTSNEQFNDWLNRSMADLGMLLTQTPYGYYPYAGVPWFSTPFGRDGIITALETLWVNPHLARGVLAFLAAHQATEVIPQQDAEPGKILHEARLGEMAALGEVPFQRYYGSVDATPLFIVLAEAYFQRSGDRDFLVQLWPHVLRALEWLDRYGDLDQDGFVEYQSHTPLGLQHQGWKDSDDAVFHADGRPAVGPIALCEVQGYAYLARRCAAALASVLGDQELAARLEKQAAKLKRRFNRAFWCEELDTYALALDGEKKPCRVVASNAGYALWSGIASWEYAHRLVRTLFSEDSFSGWGIRTLAQNQPCYNPMSYHNGSVWPHDNALIAGGLARYGFKNQAMRLLTTLFDASITLDLHRLPELFCGFKRLPGQGPTLYPVACAPQAWASAAVFYLLQACLGISFSPEKPQVCFTHPQLPQYLQWIEIHNLQIGSGSVDLILRRHPRDVGVNVLRKDKDIEIAVII</sequence>
<dbReference type="EMBL" id="DTHB01000053">
    <property type="protein sequence ID" value="HGB15549.1"/>
    <property type="molecule type" value="Genomic_DNA"/>
</dbReference>
<dbReference type="SUPFAM" id="SSF48208">
    <property type="entry name" value="Six-hairpin glycosidases"/>
    <property type="match status" value="1"/>
</dbReference>
<evidence type="ECO:0000313" key="3">
    <source>
        <dbReference type="EMBL" id="HGB15549.1"/>
    </source>
</evidence>
<dbReference type="InterPro" id="IPR054491">
    <property type="entry name" value="MGH1-like_GH"/>
</dbReference>
<dbReference type="GO" id="GO:0005975">
    <property type="term" value="P:carbohydrate metabolic process"/>
    <property type="evidence" value="ECO:0007669"/>
    <property type="project" value="InterPro"/>
</dbReference>
<dbReference type="Pfam" id="PF22422">
    <property type="entry name" value="MGH1-like_GH"/>
    <property type="match status" value="1"/>
</dbReference>
<dbReference type="InterPro" id="IPR032856">
    <property type="entry name" value="GDE_N_bis"/>
</dbReference>
<feature type="domain" description="Putative glycogen debranching enzyme N-terminal" evidence="1">
    <location>
        <begin position="41"/>
        <end position="232"/>
    </location>
</feature>
<dbReference type="AlphaFoldDB" id="A0A7C3WIK7"/>
<evidence type="ECO:0000259" key="2">
    <source>
        <dbReference type="Pfam" id="PF22422"/>
    </source>
</evidence>
<evidence type="ECO:0000259" key="1">
    <source>
        <dbReference type="Pfam" id="PF14742"/>
    </source>
</evidence>
<name>A0A7C3WIK7_9BACT</name>
<feature type="domain" description="Mannosylglycerate hydrolase MGH1-like glycoside hydrolase" evidence="2">
    <location>
        <begin position="319"/>
        <end position="621"/>
    </location>
</feature>